<comment type="similarity">
    <text evidence="1">Belongs to the peptidase S1 family. CLIP subfamily.</text>
</comment>
<dbReference type="InterPro" id="IPR001254">
    <property type="entry name" value="Trypsin_dom"/>
</dbReference>
<feature type="domain" description="Peptidase S1" evidence="3">
    <location>
        <begin position="324"/>
        <end position="582"/>
    </location>
</feature>
<proteinExistence type="inferred from homology"/>
<protein>
    <recommendedName>
        <fullName evidence="3">Peptidase S1 domain-containing protein</fullName>
    </recommendedName>
</protein>
<dbReference type="InterPro" id="IPR018114">
    <property type="entry name" value="TRYPSIN_HIS"/>
</dbReference>
<evidence type="ECO:0000313" key="4">
    <source>
        <dbReference type="EnsemblMetazoa" id="AALFPA23_012499.P17919"/>
    </source>
</evidence>
<keyword evidence="5" id="KW-1185">Reference proteome</keyword>
<dbReference type="PANTHER" id="PTHR24260">
    <property type="match status" value="1"/>
</dbReference>
<dbReference type="Pfam" id="PF16030">
    <property type="entry name" value="GD_N"/>
    <property type="match status" value="2"/>
</dbReference>
<dbReference type="PROSITE" id="PS00134">
    <property type="entry name" value="TRYPSIN_HIS"/>
    <property type="match status" value="1"/>
</dbReference>
<dbReference type="PRINTS" id="PR00722">
    <property type="entry name" value="CHYMOTRYPSIN"/>
</dbReference>
<evidence type="ECO:0000256" key="2">
    <source>
        <dbReference type="SAM" id="SignalP"/>
    </source>
</evidence>
<dbReference type="Pfam" id="PF00089">
    <property type="entry name" value="Trypsin"/>
    <property type="match status" value="1"/>
</dbReference>
<dbReference type="EnsemblMetazoa" id="AALFPA23_012499.R17919">
    <property type="protein sequence ID" value="AALFPA23_012499.P17919"/>
    <property type="gene ID" value="AALFPA23_012499"/>
</dbReference>
<dbReference type="InterPro" id="IPR051333">
    <property type="entry name" value="CLIP_Serine_Protease"/>
</dbReference>
<dbReference type="InterPro" id="IPR043504">
    <property type="entry name" value="Peptidase_S1_PA_chymotrypsin"/>
</dbReference>
<keyword evidence="2" id="KW-0732">Signal</keyword>
<dbReference type="InterPro" id="IPR031986">
    <property type="entry name" value="GD_N"/>
</dbReference>
<dbReference type="CDD" id="cd00190">
    <property type="entry name" value="Tryp_SPc"/>
    <property type="match status" value="1"/>
</dbReference>
<accession>A0ABM1YVG3</accession>
<dbReference type="SMART" id="SM00020">
    <property type="entry name" value="Tryp_SPc"/>
    <property type="match status" value="1"/>
</dbReference>
<dbReference type="Proteomes" id="UP000069940">
    <property type="component" value="Unassembled WGS sequence"/>
</dbReference>
<dbReference type="SUPFAM" id="SSF50494">
    <property type="entry name" value="Trypsin-like serine proteases"/>
    <property type="match status" value="1"/>
</dbReference>
<dbReference type="Gene3D" id="2.40.10.10">
    <property type="entry name" value="Trypsin-like serine proteases"/>
    <property type="match status" value="1"/>
</dbReference>
<sequence length="589" mass="65015">MGTKMIVSLLLLLMWYQLSQATVMVPASPCRDMFSYQVHPDSNQIIGYIQLSGLNADIKNTLEVKVYEGASGTGQKTDLHMYKSLESTYNDMKNYGTAIYWLNFKKQNPLPVLVSMSLNGKLICAGTPRQAVRTMAHSIMPPNTVGSRFSASPQSPAKPVVTISVPVETQYQATTMDPASPCSDMFSYRVRPDTEEIIGYIQLSGLNANVKNTLEVKVYEGASGTGQKTTLHMYKSLESTYNDMKNYGTATYWLNFELQYPIPALVSMSVNGKLICAGTPRQAVRTMAHSIIPPDTVGSRFSAPPQTTAKPVVTISAPVETQNICGTSTLLTDLSFKGTPSRKGQFPWAVPIFHRNSTSGLEYFCGGTIVTDRHILTAAHCVMNKRPQKILAIPGKHSISDTSATNGAVHANVQQIVCHEDYDSDSEHLVDQDADIAVLRLEKSLHFTNFIRPLCLLLDQSPLSVTRNHKGVVSGWGITENGDTNTPFYYTSTIVSRQQCSNNMDVSIPNRARLFCGDGSGSVACDGDSGSAMAMKRNNRFYLRGLVSKAARDPITQKCDTTKYVMYTDVSKFIHWILQHINDDDYFDY</sequence>
<dbReference type="InterPro" id="IPR009003">
    <property type="entry name" value="Peptidase_S1_PA"/>
</dbReference>
<dbReference type="RefSeq" id="XP_029731778.1">
    <property type="nucleotide sequence ID" value="XM_029875918.2"/>
</dbReference>
<dbReference type="PROSITE" id="PS50240">
    <property type="entry name" value="TRYPSIN_DOM"/>
    <property type="match status" value="1"/>
</dbReference>
<dbReference type="PANTHER" id="PTHR24260:SF136">
    <property type="entry name" value="GH08193P-RELATED"/>
    <property type="match status" value="1"/>
</dbReference>
<feature type="chain" id="PRO_5046057329" description="Peptidase S1 domain-containing protein" evidence="2">
    <location>
        <begin position="22"/>
        <end position="589"/>
    </location>
</feature>
<reference evidence="5" key="1">
    <citation type="journal article" date="2015" name="Proc. Natl. Acad. Sci. U.S.A.">
        <title>Genome sequence of the Asian Tiger mosquito, Aedes albopictus, reveals insights into its biology, genetics, and evolution.</title>
        <authorList>
            <person name="Chen X.G."/>
            <person name="Jiang X."/>
            <person name="Gu J."/>
            <person name="Xu M."/>
            <person name="Wu Y."/>
            <person name="Deng Y."/>
            <person name="Zhang C."/>
            <person name="Bonizzoni M."/>
            <person name="Dermauw W."/>
            <person name="Vontas J."/>
            <person name="Armbruster P."/>
            <person name="Huang X."/>
            <person name="Yang Y."/>
            <person name="Zhang H."/>
            <person name="He W."/>
            <person name="Peng H."/>
            <person name="Liu Y."/>
            <person name="Wu K."/>
            <person name="Chen J."/>
            <person name="Lirakis M."/>
            <person name="Topalis P."/>
            <person name="Van Leeuwen T."/>
            <person name="Hall A.B."/>
            <person name="Jiang X."/>
            <person name="Thorpe C."/>
            <person name="Mueller R.L."/>
            <person name="Sun C."/>
            <person name="Waterhouse R.M."/>
            <person name="Yan G."/>
            <person name="Tu Z.J."/>
            <person name="Fang X."/>
            <person name="James A.A."/>
        </authorList>
    </citation>
    <scope>NUCLEOTIDE SEQUENCE [LARGE SCALE GENOMIC DNA]</scope>
    <source>
        <strain evidence="5">Foshan</strain>
    </source>
</reference>
<dbReference type="InterPro" id="IPR001314">
    <property type="entry name" value="Peptidase_S1A"/>
</dbReference>
<evidence type="ECO:0000256" key="1">
    <source>
        <dbReference type="ARBA" id="ARBA00024195"/>
    </source>
</evidence>
<reference evidence="4" key="2">
    <citation type="submission" date="2025-05" db="UniProtKB">
        <authorList>
            <consortium name="EnsemblMetazoa"/>
        </authorList>
    </citation>
    <scope>IDENTIFICATION</scope>
    <source>
        <strain evidence="4">Foshan</strain>
    </source>
</reference>
<name>A0ABM1YVG3_AEDAL</name>
<organism evidence="4 5">
    <name type="scientific">Aedes albopictus</name>
    <name type="common">Asian tiger mosquito</name>
    <name type="synonym">Stegomyia albopicta</name>
    <dbReference type="NCBI Taxonomy" id="7160"/>
    <lineage>
        <taxon>Eukaryota</taxon>
        <taxon>Metazoa</taxon>
        <taxon>Ecdysozoa</taxon>
        <taxon>Arthropoda</taxon>
        <taxon>Hexapoda</taxon>
        <taxon>Insecta</taxon>
        <taxon>Pterygota</taxon>
        <taxon>Neoptera</taxon>
        <taxon>Endopterygota</taxon>
        <taxon>Diptera</taxon>
        <taxon>Nematocera</taxon>
        <taxon>Culicoidea</taxon>
        <taxon>Culicidae</taxon>
        <taxon>Culicinae</taxon>
        <taxon>Aedini</taxon>
        <taxon>Aedes</taxon>
        <taxon>Stegomyia</taxon>
    </lineage>
</organism>
<feature type="signal peptide" evidence="2">
    <location>
        <begin position="1"/>
        <end position="21"/>
    </location>
</feature>
<dbReference type="GeneID" id="115268025"/>
<evidence type="ECO:0000313" key="5">
    <source>
        <dbReference type="Proteomes" id="UP000069940"/>
    </source>
</evidence>
<evidence type="ECO:0000259" key="3">
    <source>
        <dbReference type="PROSITE" id="PS50240"/>
    </source>
</evidence>